<evidence type="ECO:0000313" key="2">
    <source>
        <dbReference type="Proteomes" id="UP001148629"/>
    </source>
</evidence>
<evidence type="ECO:0000313" key="1">
    <source>
        <dbReference type="EMBL" id="KAJ3518288.1"/>
    </source>
</evidence>
<proteinExistence type="predicted"/>
<gene>
    <name evidence="1" type="ORF">NM208_g14569</name>
</gene>
<keyword evidence="2" id="KW-1185">Reference proteome</keyword>
<reference evidence="1" key="1">
    <citation type="submission" date="2022-08" db="EMBL/GenBank/DDBJ databases">
        <title>Genome Sequence of Fusarium decemcellulare.</title>
        <authorList>
            <person name="Buettner E."/>
        </authorList>
    </citation>
    <scope>NUCLEOTIDE SEQUENCE</scope>
    <source>
        <strain evidence="1">Babe19</strain>
    </source>
</reference>
<name>A0ACC1RJQ6_9HYPO</name>
<accession>A0ACC1RJQ6</accession>
<dbReference type="Proteomes" id="UP001148629">
    <property type="component" value="Unassembled WGS sequence"/>
</dbReference>
<comment type="caution">
    <text evidence="1">The sequence shown here is derived from an EMBL/GenBank/DDBJ whole genome shotgun (WGS) entry which is preliminary data.</text>
</comment>
<organism evidence="1 2">
    <name type="scientific">Fusarium decemcellulare</name>
    <dbReference type="NCBI Taxonomy" id="57161"/>
    <lineage>
        <taxon>Eukaryota</taxon>
        <taxon>Fungi</taxon>
        <taxon>Dikarya</taxon>
        <taxon>Ascomycota</taxon>
        <taxon>Pezizomycotina</taxon>
        <taxon>Sordariomycetes</taxon>
        <taxon>Hypocreomycetidae</taxon>
        <taxon>Hypocreales</taxon>
        <taxon>Nectriaceae</taxon>
        <taxon>Fusarium</taxon>
        <taxon>Fusarium decemcellulare species complex</taxon>
    </lineage>
</organism>
<dbReference type="EMBL" id="JANRMS010003469">
    <property type="protein sequence ID" value="KAJ3518288.1"/>
    <property type="molecule type" value="Genomic_DNA"/>
</dbReference>
<sequence>MTIKDCPQQNETEGESWYMAPDIPLSTICPACFEDTISVSSFAKHYQLQKPQGASFCDGSVWFLKRKLKDYAKEDNWAKFAEEFNTRCKLPKCPGFNNIKANERTWYKSKNGPSGLQACGTCYFDYFYASEDEDKFEQVAGGNFETRCSLGQFNILIPIQHALELEDRSIFWKAAYGVGKQPFCHTEGIKGGTFYTLPNDPPGWGICGACYEGIIKPVGGSRWFVQDKSVDPNLTYLCCFNLNHNRAPGGLQAYVDARNVGDWKILGDWTAKWTTVPPCNKIKYKAGKNRRWWGWGVLAICEECYLTFAEGTALEPRFALKGAREPDKERMCDLFSPRMRALYTEACNTGDLQSFLAFAEQRHVIYTQTVMRIEQILVNQQILAMQAQSTGIQGTFYKNMGWMQDTTMGHSYTVGNSYAGYGHANEWVLKGYTLDRQADEMRSQVGGHVSEVGMLEARWKQVE</sequence>
<protein>
    <submittedName>
        <fullName evidence="1">Uncharacterized protein</fullName>
    </submittedName>
</protein>